<dbReference type="PANTHER" id="PTHR33069:SF3">
    <property type="entry name" value="DYNEIN HEAVY CHAIN TAIL DOMAIN-CONTAINING PROTEIN"/>
    <property type="match status" value="1"/>
</dbReference>
<evidence type="ECO:0000313" key="1">
    <source>
        <dbReference type="EMBL" id="POW02438.1"/>
    </source>
</evidence>
<dbReference type="VEuPathDB" id="FungiDB:PSHT_01883"/>
<reference evidence="1" key="1">
    <citation type="submission" date="2017-12" db="EMBL/GenBank/DDBJ databases">
        <title>Gene loss provides genomic basis for host adaptation in cereal stripe rust fungi.</title>
        <authorList>
            <person name="Xia C."/>
        </authorList>
    </citation>
    <scope>NUCLEOTIDE SEQUENCE [LARGE SCALE GENOMIC DNA]</scope>
    <source>
        <strain evidence="1">93-210</strain>
    </source>
</reference>
<dbReference type="PANTHER" id="PTHR33069">
    <property type="entry name" value="CHROMOSOME 7, WHOLE GENOME SHOTGUN SEQUENCE-RELATED"/>
    <property type="match status" value="1"/>
</dbReference>
<protein>
    <submittedName>
        <fullName evidence="1">Uncharacterized protein</fullName>
    </submittedName>
</protein>
<dbReference type="VEuPathDB" id="FungiDB:PSHT_02196"/>
<organism evidence="1 2">
    <name type="scientific">Puccinia striiformis</name>
    <dbReference type="NCBI Taxonomy" id="27350"/>
    <lineage>
        <taxon>Eukaryota</taxon>
        <taxon>Fungi</taxon>
        <taxon>Dikarya</taxon>
        <taxon>Basidiomycota</taxon>
        <taxon>Pucciniomycotina</taxon>
        <taxon>Pucciniomycetes</taxon>
        <taxon>Pucciniales</taxon>
        <taxon>Pucciniaceae</taxon>
        <taxon>Puccinia</taxon>
    </lineage>
</organism>
<gene>
    <name evidence="1" type="ORF">PSTT_11787</name>
</gene>
<dbReference type="Proteomes" id="UP000239156">
    <property type="component" value="Unassembled WGS sequence"/>
</dbReference>
<evidence type="ECO:0000313" key="2">
    <source>
        <dbReference type="Proteomes" id="UP000239156"/>
    </source>
</evidence>
<dbReference type="AlphaFoldDB" id="A0A2S4UYT2"/>
<dbReference type="VEuPathDB" id="FungiDB:PSHT_01869"/>
<dbReference type="VEuPathDB" id="FungiDB:PSHT_01881"/>
<keyword evidence="2" id="KW-1185">Reference proteome</keyword>
<sequence length="786" mass="90786">MSDDDCCHGLDPHPLESEIQQHWPQGDLVIQGFERLASKCFEESDTSLSPDSTGVTLSIDSVNFKNALLTRLGSSILPLLRQQLTTLSDLFKSSDFLNQPGPKLNLILEIQPSLEHNLDQIHSTIYTLYPEKLEEVPSQTNDQHEERAKIFRLHGLDECLNDKLFHYMQDLFMADDLTRRAQRYKTRLESAMFLIILYFLPGDFPVQDPNKAWFLDWHTAINQTIFNLVKTVKSFVPRPDRALMPAGIRLGTHHVVVRSLARNHEVIMADSIEESLHRLNLDPSEIHQHWPQGDLVREGFNRLAIKCDIRNDTRADSLSTTPPAVSLNPVNYKKAFLNQLETDLLPLLRSLLEHFSFLLDPFVLQVLPGPALKLILQTQSALKVTLNNSKSMFYTLCPERVGRICKQTDDQHDEELKIFRLSGLDSLLTDILTDLCSVCTASSELIWQLGLSTETCNQPEDLTDTRARLTREICRSKIHINWTIRWLKGSELELVQQDWTNHDDCCHGLEPHPLESEIQQHRPQGETTIKWVNGSELDLVQLRWEDQDDLTSRAQRYKTRMESAMFLIILYFLPGDLPAHHPDKSWYVDWYTAFNQTIFNFIKTVESILTLRNTTPSVPRWLNRLDDMLSDIVFDKMYCVLNYSSLLILQLRLSTETWKEQTVKLTPGGACSTTPSPFKIKIEETIRWLNGCELDLVRQHWPASVIVVLKPLPRVFPCDHHIQMTNQLKTHSETTFFSIVTYFVLDNRPVEDYRAWLVDWYTAFNLTIRNFTKKVISCGMHHPRPG</sequence>
<name>A0A2S4UYT2_9BASI</name>
<comment type="caution">
    <text evidence="1">The sequence shown here is derived from an EMBL/GenBank/DDBJ whole genome shotgun (WGS) entry which is preliminary data.</text>
</comment>
<dbReference type="VEuPathDB" id="FungiDB:PSTT_11787"/>
<dbReference type="EMBL" id="PKSL01000142">
    <property type="protein sequence ID" value="POW02438.1"/>
    <property type="molecule type" value="Genomic_DNA"/>
</dbReference>
<proteinExistence type="predicted"/>
<accession>A0A2S4UYT2</accession>